<accession>A0A2T1GNV0</accession>
<keyword evidence="1" id="KW-1133">Transmembrane helix</keyword>
<protein>
    <recommendedName>
        <fullName evidence="4">DUF559 domain-containing protein</fullName>
    </recommendedName>
</protein>
<keyword evidence="3" id="KW-1185">Reference proteome</keyword>
<gene>
    <name evidence="2" type="ORF">C7B77_00225</name>
</gene>
<comment type="caution">
    <text evidence="2">The sequence shown here is derived from an EMBL/GenBank/DDBJ whole genome shotgun (WGS) entry which is preliminary data.</text>
</comment>
<name>A0A2T1GNV0_9CYAN</name>
<dbReference type="EMBL" id="PVWO01000002">
    <property type="protein sequence ID" value="PSB59563.1"/>
    <property type="molecule type" value="Genomic_DNA"/>
</dbReference>
<reference evidence="2 3" key="1">
    <citation type="submission" date="2018-03" db="EMBL/GenBank/DDBJ databases">
        <title>The ancient ancestry and fast evolution of plastids.</title>
        <authorList>
            <person name="Moore K.R."/>
            <person name="Magnabosco C."/>
            <person name="Momper L."/>
            <person name="Gold D.A."/>
            <person name="Bosak T."/>
            <person name="Fournier G.P."/>
        </authorList>
    </citation>
    <scope>NUCLEOTIDE SEQUENCE [LARGE SCALE GENOMIC DNA]</scope>
    <source>
        <strain evidence="2 3">CCALA 037</strain>
    </source>
</reference>
<feature type="transmembrane region" description="Helical" evidence="1">
    <location>
        <begin position="58"/>
        <end position="79"/>
    </location>
</feature>
<keyword evidence="1" id="KW-0472">Membrane</keyword>
<evidence type="ECO:0000313" key="2">
    <source>
        <dbReference type="EMBL" id="PSB59563.1"/>
    </source>
</evidence>
<proteinExistence type="predicted"/>
<dbReference type="AlphaFoldDB" id="A0A2T1GNV0"/>
<organism evidence="2 3">
    <name type="scientific">Chamaesiphon polymorphus CCALA 037</name>
    <dbReference type="NCBI Taxonomy" id="2107692"/>
    <lineage>
        <taxon>Bacteria</taxon>
        <taxon>Bacillati</taxon>
        <taxon>Cyanobacteriota</taxon>
        <taxon>Cyanophyceae</taxon>
        <taxon>Gomontiellales</taxon>
        <taxon>Chamaesiphonaceae</taxon>
        <taxon>Chamaesiphon</taxon>
    </lineage>
</organism>
<evidence type="ECO:0000313" key="3">
    <source>
        <dbReference type="Proteomes" id="UP000238937"/>
    </source>
</evidence>
<evidence type="ECO:0000256" key="1">
    <source>
        <dbReference type="SAM" id="Phobius"/>
    </source>
</evidence>
<evidence type="ECO:0008006" key="4">
    <source>
        <dbReference type="Google" id="ProtNLM"/>
    </source>
</evidence>
<keyword evidence="1" id="KW-0812">Transmembrane</keyword>
<sequence>MVEVRQRIPTEGTLDRVQLNSIVTEKFVPSNLISISSVLSIVSLLILIARFFNVYQHNGIAIAMTIACISSFIWYSRLVKKEKAAYYRKLNRQSIKKSLQDGRVATKQTIISQEFQIPNWQQILSDKVLKHDGISTAQVGTSEPEFNKYLIKYFEPILRPSYSFNIPNFHKPYSADFCLQLPCGLSFDLEIDEPYVGNTGNPHHCIDDDKDEIRDRFFAAGNWITIRFSEKQVVTQPDECCYLVAMLIEALTGDRTIKHKFNPSTTLPVRDRRWTKLESQEMAKNKYRDSYLPKFKANQSTKCASTAQASKSVKLSSKKIIKPKPKPKT</sequence>
<dbReference type="Proteomes" id="UP000238937">
    <property type="component" value="Unassembled WGS sequence"/>
</dbReference>
<feature type="transmembrane region" description="Helical" evidence="1">
    <location>
        <begin position="32"/>
        <end position="52"/>
    </location>
</feature>